<name>X1B454_9ZZZZ</name>
<dbReference type="AlphaFoldDB" id="X1B454"/>
<evidence type="ECO:0000313" key="1">
    <source>
        <dbReference type="EMBL" id="GAG90484.1"/>
    </source>
</evidence>
<dbReference type="EMBL" id="BART01028444">
    <property type="protein sequence ID" value="GAG90484.1"/>
    <property type="molecule type" value="Genomic_DNA"/>
</dbReference>
<sequence>LQNITYIDGANTRVNFTVVDTTLYFGEGIVLNGFLNTTKGNVIIFYKWNLFVNDVMIYESPENLILVF</sequence>
<proteinExistence type="predicted"/>
<accession>X1B454</accession>
<comment type="caution">
    <text evidence="1">The sequence shown here is derived from an EMBL/GenBank/DDBJ whole genome shotgun (WGS) entry which is preliminary data.</text>
</comment>
<protein>
    <submittedName>
        <fullName evidence="1">Uncharacterized protein</fullName>
    </submittedName>
</protein>
<reference evidence="1" key="1">
    <citation type="journal article" date="2014" name="Front. Microbiol.">
        <title>High frequency of phylogenetically diverse reductive dehalogenase-homologous genes in deep subseafloor sedimentary metagenomes.</title>
        <authorList>
            <person name="Kawai M."/>
            <person name="Futagami T."/>
            <person name="Toyoda A."/>
            <person name="Takaki Y."/>
            <person name="Nishi S."/>
            <person name="Hori S."/>
            <person name="Arai W."/>
            <person name="Tsubouchi T."/>
            <person name="Morono Y."/>
            <person name="Uchiyama I."/>
            <person name="Ito T."/>
            <person name="Fujiyama A."/>
            <person name="Inagaki F."/>
            <person name="Takami H."/>
        </authorList>
    </citation>
    <scope>NUCLEOTIDE SEQUENCE</scope>
    <source>
        <strain evidence="1">Expedition CK06-06</strain>
    </source>
</reference>
<organism evidence="1">
    <name type="scientific">marine sediment metagenome</name>
    <dbReference type="NCBI Taxonomy" id="412755"/>
    <lineage>
        <taxon>unclassified sequences</taxon>
        <taxon>metagenomes</taxon>
        <taxon>ecological metagenomes</taxon>
    </lineage>
</organism>
<gene>
    <name evidence="1" type="ORF">S01H4_50149</name>
</gene>
<feature type="non-terminal residue" evidence="1">
    <location>
        <position position="1"/>
    </location>
</feature>